<accession>A0A2M6XUW4</accession>
<dbReference type="PANTHER" id="PTHR47396:SF1">
    <property type="entry name" value="ATP-DEPENDENT HELICASE IRC3-RELATED"/>
    <property type="match status" value="1"/>
</dbReference>
<evidence type="ECO:0000313" key="3">
    <source>
        <dbReference type="Proteomes" id="UP000229784"/>
    </source>
</evidence>
<dbReference type="InterPro" id="IPR006935">
    <property type="entry name" value="Helicase/UvrB_N"/>
</dbReference>
<dbReference type="GO" id="GO:0003677">
    <property type="term" value="F:DNA binding"/>
    <property type="evidence" value="ECO:0007669"/>
    <property type="project" value="InterPro"/>
</dbReference>
<dbReference type="GO" id="GO:0004519">
    <property type="term" value="F:endonuclease activity"/>
    <property type="evidence" value="ECO:0007669"/>
    <property type="project" value="UniProtKB-KW"/>
</dbReference>
<organism evidence="2 3">
    <name type="scientific">bacterium (Candidatus Gribaldobacteria) CG08_land_8_20_14_0_20_39_15</name>
    <dbReference type="NCBI Taxonomy" id="2014273"/>
    <lineage>
        <taxon>Bacteria</taxon>
        <taxon>Candidatus Gribaldobacteria</taxon>
    </lineage>
</organism>
<evidence type="ECO:0000259" key="1">
    <source>
        <dbReference type="Pfam" id="PF04851"/>
    </source>
</evidence>
<keyword evidence="2" id="KW-0255">Endonuclease</keyword>
<keyword evidence="2" id="KW-0378">Hydrolase</keyword>
<dbReference type="InterPro" id="IPR050742">
    <property type="entry name" value="Helicase_Restrict-Modif_Enz"/>
</dbReference>
<protein>
    <submittedName>
        <fullName evidence="2">Restriction endonuclease subunit R</fullName>
    </submittedName>
</protein>
<gene>
    <name evidence="2" type="ORF">COT20_01040</name>
</gene>
<proteinExistence type="predicted"/>
<dbReference type="PANTHER" id="PTHR47396">
    <property type="entry name" value="TYPE I RESTRICTION ENZYME ECOKI R PROTEIN"/>
    <property type="match status" value="1"/>
</dbReference>
<reference evidence="3" key="1">
    <citation type="submission" date="2017-09" db="EMBL/GenBank/DDBJ databases">
        <title>Depth-based differentiation of microbial function through sediment-hosted aquifers and enrichment of novel symbionts in the deep terrestrial subsurface.</title>
        <authorList>
            <person name="Probst A.J."/>
            <person name="Ladd B."/>
            <person name="Jarett J.K."/>
            <person name="Geller-Mcgrath D.E."/>
            <person name="Sieber C.M.K."/>
            <person name="Emerson J.B."/>
            <person name="Anantharaman K."/>
            <person name="Thomas B.C."/>
            <person name="Malmstrom R."/>
            <person name="Stieglmeier M."/>
            <person name="Klingl A."/>
            <person name="Woyke T."/>
            <person name="Ryan C.M."/>
            <person name="Banfield J.F."/>
        </authorList>
    </citation>
    <scope>NUCLEOTIDE SEQUENCE [LARGE SCALE GENOMIC DNA]</scope>
</reference>
<dbReference type="InterPro" id="IPR027417">
    <property type="entry name" value="P-loop_NTPase"/>
</dbReference>
<dbReference type="GO" id="GO:0016787">
    <property type="term" value="F:hydrolase activity"/>
    <property type="evidence" value="ECO:0007669"/>
    <property type="project" value="InterPro"/>
</dbReference>
<dbReference type="GO" id="GO:0005829">
    <property type="term" value="C:cytosol"/>
    <property type="evidence" value="ECO:0007669"/>
    <property type="project" value="TreeGrafter"/>
</dbReference>
<dbReference type="EMBL" id="PEXQ01000025">
    <property type="protein sequence ID" value="PIU15909.1"/>
    <property type="molecule type" value="Genomic_DNA"/>
</dbReference>
<sequence>MPSPISIGTRDVPLKLARIISQKVNEEWENGALLSKVSLITQDLLKFWFQEPHTQNRNFNFHEGQKQAILNIIYLHEVLGVKATIDLYEKIAFELLAEIDSVELKKPKYEMPKYAVKMATGTGKTWVMHALLIWQYLNAKNESEPTGRFTKNFLLVAPGLIVYERLLDAYLGKENENTSQRVFEKSDLWQFQDLFLPPQYRDEVFGFVQSAVAKKEEIGSKITGDGLIAIANWHLFMEKEEEGDGIVDNDAALDNPQEVIKDILPVRPGISGGNVLEALDANYLSGKEIDFLAGLSDLFTMNDEAHHIHENKVYGEIKEVEWQKSLNKISANKGEKFVQVDFSATPYDVTGSGQRRVKHYFPHTVVDFDLKTAIRAGLVKTIAIDKRKEIVDLPLDYSAIRENNEPIALSDGQKLMLRAGLNKLKILEQNFVDFSKDKSGASEKYPKMMIMCEDTKVTPLLVDFLISEGLTEEEIIRVDSNKKGEIPEAEWKDLKQKLFNIDKRKNPKIIVSVLMLREGFDVNNICVIVPLRASSTPILVEQTIGRGLRLMWRESEYQEIKQENIRRLLREKKEPKNYFDLLLIVEHPSFMQFYDDLLKDGLLGEVEQDPKDREEVLGDIIKVGLKENYQQYDLYWPVIIKESDEELVEGDFGIEKLDPFITYDLESLQKFFKKDGEEFVSEEITVKTRFGDYIVNANLFNAQSYNEYLGKIIDVIVNRMARIGSRRNKVFPVMQINEGELVKIIDVYVRNKLFGKEFDPFVDNNWKVLLLRNGIVTQHIIKEIGKVILEMQNNVEVGEAKVEKRYFSEVLELRMRENYSLEITKTIYERLLYPSNKGDFEKDFLIYADADSQVEAIMKVNENYHNFAYVIYIRTDGFLSTYRPDFIIKTKNKVYLIETKAEDEMSNANVQKKRLAILDWLGRINKLEPQDRLEKEWEYILLSESHFYGLSKNSASIEEICELAKVSRVSASGKLL</sequence>
<comment type="caution">
    <text evidence="2">The sequence shown here is derived from an EMBL/GenBank/DDBJ whole genome shotgun (WGS) entry which is preliminary data.</text>
</comment>
<dbReference type="AlphaFoldDB" id="A0A2M6XUW4"/>
<feature type="domain" description="Helicase/UvrB N-terminal" evidence="1">
    <location>
        <begin position="61"/>
        <end position="347"/>
    </location>
</feature>
<dbReference type="Proteomes" id="UP000229784">
    <property type="component" value="Unassembled WGS sequence"/>
</dbReference>
<evidence type="ECO:0000313" key="2">
    <source>
        <dbReference type="EMBL" id="PIU15909.1"/>
    </source>
</evidence>
<dbReference type="GO" id="GO:0005524">
    <property type="term" value="F:ATP binding"/>
    <property type="evidence" value="ECO:0007669"/>
    <property type="project" value="InterPro"/>
</dbReference>
<dbReference type="Gene3D" id="3.40.50.300">
    <property type="entry name" value="P-loop containing nucleotide triphosphate hydrolases"/>
    <property type="match status" value="1"/>
</dbReference>
<dbReference type="Pfam" id="PF04851">
    <property type="entry name" value="ResIII"/>
    <property type="match status" value="1"/>
</dbReference>
<dbReference type="SUPFAM" id="SSF52540">
    <property type="entry name" value="P-loop containing nucleoside triphosphate hydrolases"/>
    <property type="match status" value="1"/>
</dbReference>
<name>A0A2M6XUW4_9BACT</name>
<keyword evidence="2" id="KW-0540">Nuclease</keyword>